<dbReference type="Proteomes" id="UP001176961">
    <property type="component" value="Unassembled WGS sequence"/>
</dbReference>
<sequence length="100" mass="11099">MRKSSAPAQTQTVPPEPRPSPAHSSVKEPSVDLLNTVAEKLEKVKDVTEYSTEHKNLLNTVAQKLVEAKDTVAEKVKETKEYVEREATVVNDMLRPVTGE</sequence>
<name>A0AA36HAT4_CYLNA</name>
<accession>A0AA36HAT4</accession>
<reference evidence="2" key="1">
    <citation type="submission" date="2023-07" db="EMBL/GenBank/DDBJ databases">
        <authorList>
            <consortium name="CYATHOMIX"/>
        </authorList>
    </citation>
    <scope>NUCLEOTIDE SEQUENCE</scope>
    <source>
        <strain evidence="2">N/A</strain>
    </source>
</reference>
<keyword evidence="3" id="KW-1185">Reference proteome</keyword>
<evidence type="ECO:0000256" key="1">
    <source>
        <dbReference type="SAM" id="MobiDB-lite"/>
    </source>
</evidence>
<comment type="caution">
    <text evidence="2">The sequence shown here is derived from an EMBL/GenBank/DDBJ whole genome shotgun (WGS) entry which is preliminary data.</text>
</comment>
<organism evidence="2 3">
    <name type="scientific">Cylicocyclus nassatus</name>
    <name type="common">Nematode worm</name>
    <dbReference type="NCBI Taxonomy" id="53992"/>
    <lineage>
        <taxon>Eukaryota</taxon>
        <taxon>Metazoa</taxon>
        <taxon>Ecdysozoa</taxon>
        <taxon>Nematoda</taxon>
        <taxon>Chromadorea</taxon>
        <taxon>Rhabditida</taxon>
        <taxon>Rhabditina</taxon>
        <taxon>Rhabditomorpha</taxon>
        <taxon>Strongyloidea</taxon>
        <taxon>Strongylidae</taxon>
        <taxon>Cylicocyclus</taxon>
    </lineage>
</organism>
<dbReference type="AlphaFoldDB" id="A0AA36HAT4"/>
<evidence type="ECO:0000313" key="2">
    <source>
        <dbReference type="EMBL" id="CAJ0607172.1"/>
    </source>
</evidence>
<protein>
    <submittedName>
        <fullName evidence="2">Uncharacterized protein</fullName>
    </submittedName>
</protein>
<feature type="region of interest" description="Disordered" evidence="1">
    <location>
        <begin position="1"/>
        <end position="31"/>
    </location>
</feature>
<gene>
    <name evidence="2" type="ORF">CYNAS_LOCUS19155</name>
</gene>
<dbReference type="EMBL" id="CATQJL010000316">
    <property type="protein sequence ID" value="CAJ0607172.1"/>
    <property type="molecule type" value="Genomic_DNA"/>
</dbReference>
<evidence type="ECO:0000313" key="3">
    <source>
        <dbReference type="Proteomes" id="UP001176961"/>
    </source>
</evidence>
<proteinExistence type="predicted"/>
<feature type="compositionally biased region" description="Polar residues" evidence="1">
    <location>
        <begin position="1"/>
        <end position="13"/>
    </location>
</feature>